<organism evidence="31 32">
    <name type="scientific">Salmo trutta</name>
    <name type="common">Brown trout</name>
    <dbReference type="NCBI Taxonomy" id="8032"/>
    <lineage>
        <taxon>Eukaryota</taxon>
        <taxon>Metazoa</taxon>
        <taxon>Chordata</taxon>
        <taxon>Craniata</taxon>
        <taxon>Vertebrata</taxon>
        <taxon>Euteleostomi</taxon>
        <taxon>Actinopterygii</taxon>
        <taxon>Neopterygii</taxon>
        <taxon>Teleostei</taxon>
        <taxon>Protacanthopterygii</taxon>
        <taxon>Salmoniformes</taxon>
        <taxon>Salmonidae</taxon>
        <taxon>Salmoninae</taxon>
        <taxon>Salmo</taxon>
    </lineage>
</organism>
<accession>A0A674A051</accession>
<dbReference type="SUPFAM" id="SSF56672">
    <property type="entry name" value="DNA/RNA polymerases"/>
    <property type="match status" value="1"/>
</dbReference>
<comment type="similarity">
    <text evidence="4">Belongs to the DNA polymerase type-A family.</text>
</comment>
<keyword evidence="11" id="KW-0548">Nucleotidyltransferase</keyword>
<dbReference type="CDD" id="cd08638">
    <property type="entry name" value="DNA_pol_A_theta"/>
    <property type="match status" value="1"/>
</dbReference>
<comment type="catalytic activity">
    <reaction evidence="23">
        <text>DNA(n) + a 2'-deoxyribonucleoside 5'-triphosphate = DNA(n+1) + diphosphate</text>
        <dbReference type="Rhea" id="RHEA:22508"/>
        <dbReference type="Rhea" id="RHEA-COMP:17339"/>
        <dbReference type="Rhea" id="RHEA-COMP:17340"/>
        <dbReference type="ChEBI" id="CHEBI:33019"/>
        <dbReference type="ChEBI" id="CHEBI:61560"/>
        <dbReference type="ChEBI" id="CHEBI:173112"/>
        <dbReference type="EC" id="2.7.7.49"/>
    </reaction>
</comment>
<dbReference type="InterPro" id="IPR019760">
    <property type="entry name" value="DNA-dir_DNA_pol_A_CS"/>
</dbReference>
<keyword evidence="12" id="KW-0547">Nucleotide-binding</keyword>
<feature type="region of interest" description="Disordered" evidence="28">
    <location>
        <begin position="1533"/>
        <end position="1553"/>
    </location>
</feature>
<feature type="domain" description="Helicase C-terminal" evidence="30">
    <location>
        <begin position="291"/>
        <end position="518"/>
    </location>
</feature>
<dbReference type="PROSITE" id="PS51192">
    <property type="entry name" value="HELICASE_ATP_BIND_1"/>
    <property type="match status" value="1"/>
</dbReference>
<evidence type="ECO:0000256" key="11">
    <source>
        <dbReference type="ARBA" id="ARBA00022695"/>
    </source>
</evidence>
<comment type="catalytic activity">
    <reaction evidence="22">
        <text>ATP + H2O = ADP + phosphate + H(+)</text>
        <dbReference type="Rhea" id="RHEA:13065"/>
        <dbReference type="ChEBI" id="CHEBI:15377"/>
        <dbReference type="ChEBI" id="CHEBI:15378"/>
        <dbReference type="ChEBI" id="CHEBI:30616"/>
        <dbReference type="ChEBI" id="CHEBI:43474"/>
        <dbReference type="ChEBI" id="CHEBI:456216"/>
        <dbReference type="EC" id="3.6.4.12"/>
    </reaction>
</comment>
<evidence type="ECO:0000256" key="14">
    <source>
        <dbReference type="ARBA" id="ARBA00022801"/>
    </source>
</evidence>
<comment type="subunit">
    <text evidence="25">Homomultimer; forms homodimers and homotetramers. Interacts with RAD51. Interacts with ORC2 and ORC4. Interacts with RHNO1; interaction takes place during mitosis and promotes POLQ recruitment to DNA damage sites. Interacts (when phosphorylated) with TOPBP1 (via BRCT domains 7 and 8); promoting POLQ recruitment to DNA damage sites.</text>
</comment>
<dbReference type="InterPro" id="IPR001098">
    <property type="entry name" value="DNA-dir_DNA_pol_A_palm_dom"/>
</dbReference>
<dbReference type="GO" id="GO:0003964">
    <property type="term" value="F:RNA-directed DNA polymerase activity"/>
    <property type="evidence" value="ECO:0007669"/>
    <property type="project" value="UniProtKB-EC"/>
</dbReference>
<dbReference type="CDD" id="cd18795">
    <property type="entry name" value="SF2_C_Ski2"/>
    <property type="match status" value="1"/>
</dbReference>
<dbReference type="GO" id="GO:2000042">
    <property type="term" value="P:negative regulation of double-strand break repair via homologous recombination"/>
    <property type="evidence" value="ECO:0007669"/>
    <property type="project" value="UniProtKB-ARBA"/>
</dbReference>
<gene>
    <name evidence="31" type="primary">polq</name>
</gene>
<dbReference type="PROSITE" id="PS00447">
    <property type="entry name" value="DNA_POLYMERASE_A"/>
    <property type="match status" value="1"/>
</dbReference>
<dbReference type="GO" id="GO:0005694">
    <property type="term" value="C:chromosome"/>
    <property type="evidence" value="ECO:0007669"/>
    <property type="project" value="UniProtKB-SubCell"/>
</dbReference>
<feature type="compositionally biased region" description="Polar residues" evidence="28">
    <location>
        <begin position="994"/>
        <end position="1010"/>
    </location>
</feature>
<feature type="region of interest" description="Disordered" evidence="28">
    <location>
        <begin position="826"/>
        <end position="1098"/>
    </location>
</feature>
<comment type="cofactor">
    <cofactor evidence="1">
        <name>Mg(2+)</name>
        <dbReference type="ChEBI" id="CHEBI:18420"/>
    </cofactor>
</comment>
<dbReference type="Pfam" id="PF21099">
    <property type="entry name" value="POLQ_helical"/>
    <property type="match status" value="1"/>
</dbReference>
<evidence type="ECO:0000256" key="24">
    <source>
        <dbReference type="ARBA" id="ARBA00049244"/>
    </source>
</evidence>
<dbReference type="Gene3D" id="3.30.420.10">
    <property type="entry name" value="Ribonuclease H-like superfamily/Ribonuclease H"/>
    <property type="match status" value="1"/>
</dbReference>
<dbReference type="Gene3D" id="1.10.150.20">
    <property type="entry name" value="5' to 3' exonuclease, C-terminal subdomain"/>
    <property type="match status" value="1"/>
</dbReference>
<dbReference type="Gene3D" id="1.20.1060.10">
    <property type="entry name" value="Taq DNA Polymerase, Chain T, domain 4"/>
    <property type="match status" value="1"/>
</dbReference>
<dbReference type="GeneTree" id="ENSGT00940000158694"/>
<evidence type="ECO:0000313" key="31">
    <source>
        <dbReference type="Ensembl" id="ENSSTUP00000051621.1"/>
    </source>
</evidence>
<evidence type="ECO:0000256" key="22">
    <source>
        <dbReference type="ARBA" id="ARBA00047995"/>
    </source>
</evidence>
<keyword evidence="17" id="KW-0239">DNA-directed DNA polymerase</keyword>
<keyword evidence="10" id="KW-0808">Transferase</keyword>
<feature type="compositionally biased region" description="Basic and acidic residues" evidence="28">
    <location>
        <begin position="1051"/>
        <end position="1075"/>
    </location>
</feature>
<evidence type="ECO:0000256" key="28">
    <source>
        <dbReference type="SAM" id="MobiDB-lite"/>
    </source>
</evidence>
<keyword evidence="21" id="KW-0511">Multifunctional enzyme</keyword>
<dbReference type="EC" id="2.7.7.49" evidence="6"/>
<dbReference type="PANTHER" id="PTHR10133:SF62">
    <property type="entry name" value="DNA POLYMERASE THETA"/>
    <property type="match status" value="1"/>
</dbReference>
<feature type="compositionally biased region" description="Basic and acidic residues" evidence="28">
    <location>
        <begin position="838"/>
        <end position="913"/>
    </location>
</feature>
<evidence type="ECO:0000256" key="4">
    <source>
        <dbReference type="ARBA" id="ARBA00007705"/>
    </source>
</evidence>
<comment type="catalytic activity">
    <reaction evidence="24">
        <text>DNA(n) + a 2'-deoxyribonucleoside 5'-triphosphate = DNA(n+1) + diphosphate</text>
        <dbReference type="Rhea" id="RHEA:22508"/>
        <dbReference type="Rhea" id="RHEA-COMP:17339"/>
        <dbReference type="Rhea" id="RHEA-COMP:17340"/>
        <dbReference type="ChEBI" id="CHEBI:33019"/>
        <dbReference type="ChEBI" id="CHEBI:61560"/>
        <dbReference type="ChEBI" id="CHEBI:173112"/>
        <dbReference type="EC" id="2.7.7.7"/>
    </reaction>
</comment>
<dbReference type="Gene3D" id="3.30.70.370">
    <property type="match status" value="1"/>
</dbReference>
<dbReference type="InterPro" id="IPR046931">
    <property type="entry name" value="HTH_61"/>
</dbReference>
<protein>
    <recommendedName>
        <fullName evidence="26">DNA polymerase theta</fullName>
        <ecNumber evidence="6">2.7.7.49</ecNumber>
        <ecNumber evidence="5">2.7.7.7</ecNumber>
        <ecNumber evidence="7">3.6.4.12</ecNumber>
    </recommendedName>
    <alternativeName>
        <fullName evidence="27">DNA polymerase eta</fullName>
    </alternativeName>
</protein>
<reference evidence="31" key="2">
    <citation type="submission" date="2025-09" db="UniProtKB">
        <authorList>
            <consortium name="Ensembl"/>
        </authorList>
    </citation>
    <scope>IDENTIFICATION</scope>
</reference>
<dbReference type="FunFam" id="3.40.50.300:FF:000753">
    <property type="entry name" value="Polymerase (DNA directed), theta"/>
    <property type="match status" value="1"/>
</dbReference>
<evidence type="ECO:0000256" key="18">
    <source>
        <dbReference type="ARBA" id="ARBA00022990"/>
    </source>
</evidence>
<dbReference type="FunFam" id="1.10.3380.20:FF:000001">
    <property type="entry name" value="DNA polymerase theta"/>
    <property type="match status" value="1"/>
</dbReference>
<evidence type="ECO:0000256" key="26">
    <source>
        <dbReference type="ARBA" id="ARBA00074669"/>
    </source>
</evidence>
<comment type="subcellular location">
    <subcellularLocation>
        <location evidence="3">Chromosome</location>
    </subcellularLocation>
    <subcellularLocation>
        <location evidence="2">Nucleus</location>
    </subcellularLocation>
</comment>
<evidence type="ECO:0000256" key="9">
    <source>
        <dbReference type="ARBA" id="ARBA00022553"/>
    </source>
</evidence>
<dbReference type="SUPFAM" id="SSF158702">
    <property type="entry name" value="Sec63 N-terminal domain-like"/>
    <property type="match status" value="1"/>
</dbReference>
<evidence type="ECO:0000256" key="13">
    <source>
        <dbReference type="ARBA" id="ARBA00022763"/>
    </source>
</evidence>
<reference evidence="31" key="1">
    <citation type="submission" date="2025-08" db="UniProtKB">
        <authorList>
            <consortium name="Ensembl"/>
        </authorList>
    </citation>
    <scope>IDENTIFICATION</scope>
</reference>
<feature type="compositionally biased region" description="Polar residues" evidence="28">
    <location>
        <begin position="972"/>
        <end position="986"/>
    </location>
</feature>
<dbReference type="GO" id="GO:0097681">
    <property type="term" value="P:double-strand break repair via alternative nonhomologous end joining"/>
    <property type="evidence" value="ECO:0007669"/>
    <property type="project" value="TreeGrafter"/>
</dbReference>
<dbReference type="FunFam" id="1.10.150.20:FF:000036">
    <property type="entry name" value="Polymerase (DNA directed), theta"/>
    <property type="match status" value="1"/>
</dbReference>
<evidence type="ECO:0000256" key="23">
    <source>
        <dbReference type="ARBA" id="ARBA00048173"/>
    </source>
</evidence>
<evidence type="ECO:0000259" key="29">
    <source>
        <dbReference type="PROSITE" id="PS51192"/>
    </source>
</evidence>
<evidence type="ECO:0000256" key="3">
    <source>
        <dbReference type="ARBA" id="ARBA00004286"/>
    </source>
</evidence>
<keyword evidence="20" id="KW-0539">Nucleus</keyword>
<dbReference type="GO" id="GO:0003677">
    <property type="term" value="F:DNA binding"/>
    <property type="evidence" value="ECO:0007669"/>
    <property type="project" value="InterPro"/>
</dbReference>
<keyword evidence="18" id="KW-0007">Acetylation</keyword>
<feature type="domain" description="Helicase ATP-binding" evidence="29">
    <location>
        <begin position="72"/>
        <end position="252"/>
    </location>
</feature>
<dbReference type="GO" id="GO:0005634">
    <property type="term" value="C:nucleus"/>
    <property type="evidence" value="ECO:0007669"/>
    <property type="project" value="UniProtKB-SubCell"/>
</dbReference>
<dbReference type="CDD" id="cd18026">
    <property type="entry name" value="DEXHc_POLQ-like"/>
    <property type="match status" value="1"/>
</dbReference>
<dbReference type="Pfam" id="PF00476">
    <property type="entry name" value="DNA_pol_A"/>
    <property type="match status" value="1"/>
</dbReference>
<dbReference type="PANTHER" id="PTHR10133">
    <property type="entry name" value="DNA POLYMERASE I"/>
    <property type="match status" value="1"/>
</dbReference>
<dbReference type="Pfam" id="PF20470">
    <property type="entry name" value="HTH_61"/>
    <property type="match status" value="1"/>
</dbReference>
<dbReference type="SMART" id="SM00482">
    <property type="entry name" value="POLAc"/>
    <property type="match status" value="1"/>
</dbReference>
<evidence type="ECO:0000256" key="16">
    <source>
        <dbReference type="ARBA" id="ARBA00022840"/>
    </source>
</evidence>
<feature type="compositionally biased region" description="Basic and acidic residues" evidence="28">
    <location>
        <begin position="928"/>
        <end position="954"/>
    </location>
</feature>
<evidence type="ECO:0000256" key="17">
    <source>
        <dbReference type="ARBA" id="ARBA00022932"/>
    </source>
</evidence>
<keyword evidence="32" id="KW-1185">Reference proteome</keyword>
<evidence type="ECO:0000256" key="27">
    <source>
        <dbReference type="ARBA" id="ARBA00078930"/>
    </source>
</evidence>
<dbReference type="FunFam" id="3.40.50.300:FF:000885">
    <property type="entry name" value="DNA polymerase theta"/>
    <property type="match status" value="1"/>
</dbReference>
<dbReference type="InterPro" id="IPR011545">
    <property type="entry name" value="DEAD/DEAH_box_helicase_dom"/>
</dbReference>
<feature type="compositionally biased region" description="Polar residues" evidence="28">
    <location>
        <begin position="1085"/>
        <end position="1096"/>
    </location>
</feature>
<evidence type="ECO:0000256" key="1">
    <source>
        <dbReference type="ARBA" id="ARBA00001946"/>
    </source>
</evidence>
<dbReference type="InterPro" id="IPR001650">
    <property type="entry name" value="Helicase_C-like"/>
</dbReference>
<dbReference type="SMART" id="SM00487">
    <property type="entry name" value="DEXDc"/>
    <property type="match status" value="1"/>
</dbReference>
<evidence type="ECO:0000256" key="15">
    <source>
        <dbReference type="ARBA" id="ARBA00022806"/>
    </source>
</evidence>
<evidence type="ECO:0000256" key="2">
    <source>
        <dbReference type="ARBA" id="ARBA00004123"/>
    </source>
</evidence>
<dbReference type="GO" id="GO:0016787">
    <property type="term" value="F:hydrolase activity"/>
    <property type="evidence" value="ECO:0007669"/>
    <property type="project" value="UniProtKB-KW"/>
</dbReference>
<evidence type="ECO:0000256" key="20">
    <source>
        <dbReference type="ARBA" id="ARBA00023242"/>
    </source>
</evidence>
<evidence type="ECO:0000259" key="30">
    <source>
        <dbReference type="PROSITE" id="PS51194"/>
    </source>
</evidence>
<dbReference type="InterPro" id="IPR014001">
    <property type="entry name" value="Helicase_ATP-bd"/>
</dbReference>
<evidence type="ECO:0000256" key="12">
    <source>
        <dbReference type="ARBA" id="ARBA00022741"/>
    </source>
</evidence>
<evidence type="ECO:0000256" key="10">
    <source>
        <dbReference type="ARBA" id="ARBA00022679"/>
    </source>
</evidence>
<dbReference type="PRINTS" id="PR00868">
    <property type="entry name" value="DNAPOLI"/>
</dbReference>
<dbReference type="GO" id="GO:0006261">
    <property type="term" value="P:DNA-templated DNA replication"/>
    <property type="evidence" value="ECO:0007669"/>
    <property type="project" value="InterPro"/>
</dbReference>
<dbReference type="InterPro" id="IPR002298">
    <property type="entry name" value="DNA_polymerase_A"/>
</dbReference>
<evidence type="ECO:0000256" key="6">
    <source>
        <dbReference type="ARBA" id="ARBA00012493"/>
    </source>
</evidence>
<dbReference type="Gene3D" id="1.10.3380.20">
    <property type="match status" value="1"/>
</dbReference>
<dbReference type="PROSITE" id="PS51194">
    <property type="entry name" value="HELICASE_CTER"/>
    <property type="match status" value="1"/>
</dbReference>
<keyword evidence="15" id="KW-0347">Helicase</keyword>
<evidence type="ECO:0000256" key="19">
    <source>
        <dbReference type="ARBA" id="ARBA00023204"/>
    </source>
</evidence>
<dbReference type="SUPFAM" id="SSF53098">
    <property type="entry name" value="Ribonuclease H-like"/>
    <property type="match status" value="1"/>
</dbReference>
<evidence type="ECO:0000256" key="21">
    <source>
        <dbReference type="ARBA" id="ARBA00023268"/>
    </source>
</evidence>
<dbReference type="EC" id="2.7.7.7" evidence="5"/>
<keyword evidence="16" id="KW-0067">ATP-binding</keyword>
<dbReference type="InterPro" id="IPR048960">
    <property type="entry name" value="POLQ-like_helical"/>
</dbReference>
<dbReference type="Proteomes" id="UP000472277">
    <property type="component" value="Chromosome 12"/>
</dbReference>
<keyword evidence="8" id="KW-0158">Chromosome</keyword>
<dbReference type="EC" id="3.6.4.12" evidence="7"/>
<keyword evidence="14" id="KW-0378">Hydrolase</keyword>
<proteinExistence type="inferred from homology"/>
<evidence type="ECO:0000256" key="8">
    <source>
        <dbReference type="ARBA" id="ARBA00022454"/>
    </source>
</evidence>
<dbReference type="Ensembl" id="ENSSTUT00000053977.1">
    <property type="protein sequence ID" value="ENSSTUP00000051621.1"/>
    <property type="gene ID" value="ENSSTUG00000020977.1"/>
</dbReference>
<keyword evidence="13" id="KW-0227">DNA damage</keyword>
<evidence type="ECO:0000313" key="32">
    <source>
        <dbReference type="Proteomes" id="UP000472277"/>
    </source>
</evidence>
<dbReference type="SMART" id="SM00490">
    <property type="entry name" value="HELICc"/>
    <property type="match status" value="1"/>
</dbReference>
<dbReference type="SUPFAM" id="SSF52540">
    <property type="entry name" value="P-loop containing nucleoside triphosphate hydrolases"/>
    <property type="match status" value="1"/>
</dbReference>
<dbReference type="InterPro" id="IPR043502">
    <property type="entry name" value="DNA/RNA_pol_sf"/>
</dbReference>
<dbReference type="InterPro" id="IPR027417">
    <property type="entry name" value="P-loop_NTPase"/>
</dbReference>
<sequence>HRSLRNNMSAAVLTPPTGLEASTLNTTVCMRPDEQCDRLLLSSWGLPAAVLECYRRHGVSSMFPWQAQCLSLGRVLQGQNLVYSAPTSAGKTLVAELLMLKRVLETRRKALFILPFVSLAKEKMTYLQSVFSEAGVCVEGYMGGRTAPGGFNSLDIAVCTIEKANSLLNRLIEEDSMDLLGVVVVDELHMVGDSGRGYLLELLLTKIRYIALKHNTNNGSLSEGVQIVGMSATLPNLSLLAGWLDAELYQTDYRPVPLKQRLKVGNSIYDSSLSLVRTFKPLITVKGDEDHILSLCYETVSEGHSVLLFCPSKTWCEKLSDSIARAFYNLTHTGGQNGSALQPVALDQRGVVDVLAQLRRTPAGLDPVLQRTVPWGVAFHHAGLTFDERDVLEGAFRGGVVRVLAATSTLSSGVNLPARRVIIRTPTFNGRLLDPLTYRQMAGRAGRMGVDTEGESVLVCKEAERQKGVCLLQGSLQPISSCLVKREGEGLTTSMLRAILEIIVGGVASSPQDVRLYASCTLLAAGAQGNERGRGGEYCPTHLGSATLSSSLSPPEALGIFSDLQRAMKSFVLDNDLHILYQITPVYAEWTTIDWYQFWCLWEGLGSSNKRVAELVGVQESFLARSVSGKLIAKTDRQRRQMAIHKRFFTTLVLQDLVNEVPLGTVATKYNCSRGQLQSLQQSASTYAGMVTVFCRRLGWHSMELLLSQYQTRLSFGVQRELVDLVRVSLLSATRARTLYDQGLATVAQLARAKVTEVEKALRKAVPFKSSRRALDETEGEAAERRSLRCVWVSGGRALTEHEAAIAIVSEARLLLQQDLALLGVTWDPGTLPTETRPNNDHDNDSPETQRDRSKSWRDGERRLNEKKEMDDGGKEGRREGERKADGRIEKERDGGIEKERDGGIEKERDGGRDVAVCESRLFKRPASRRDGVREENRKREREEEREKRRESESSLHCSPGLQDIFDRWPSMSDQPSQTINQSPHATRTIHHSPLNQPTLISRPLNQSTPTPRPIHQSAHSTRLPDQPAVSVGPQSLKPNPKTLTHPHSAPKTDPKPDTKTDPKPDTKTDPKTDSKPPPQPKTLLDSSPVPSSPASLTDEGFTLQLSQDASLSPSSPSGGLAIIDVASDRTLFYTFIEEWRRKERYSLVPVCRTIRDGGDGGTGGRSGFLIHVSVMFVGLPWCSSGSVVLTGLAVCWGGTDCYYISLQQQQQSTEMSSSLAPPPLAADLPVGERVEQMRACLSKSLANGARGVVMTYDIIQVYKTLVLSYGISLEGPCEDLKVASWLLDPGSEERTLTNMVTCYCPSVLPLLDGHSHSPRLRAAIDSVLIHGTMCHLTALLEKDGLIDVFRGVEMRSQVCLALLELNGIGFSWEECDRQKHVMQAKLSALETQAYSLAGHNFSLTSSDDVAQVLFRELRLPPGCDLSGGRGKKTLGYSRRGTGKPFSTSKDILAKLRSLHPLPGVILEWRRISNALTTVVFPLQRERRHHPLLVMDRIHPVAQTHTATGRVSFTEPNIQNVPKDFEIQMASVVEESPPSQDGRRTGPPPPPEGAVAFSVSMRHAFVPFTGGMVLAADYSQLELRVLAHLSKDRRLLQVLNGGADVFRCIAAEWKNIQLETVDDRLRQQAKQICYGIIYGMGAKSLGEQMGIEEDDAGAYIESFKDRYTGIHRFLKETVRSCVKKGFVQTLLGRRRYLPNINTNGYTRKQAERQAVNTTVQGSAADIVKLATVNIQQCLRDSYPAAPLSHQHTHTESRGHGRAVQRHRGAFFILQLHDELIYETAEEDLIQVAQIVKREMESAVKLYVKLKAKVKVGPSWGNLQDLDI</sequence>
<dbReference type="GO" id="GO:0005524">
    <property type="term" value="F:ATP binding"/>
    <property type="evidence" value="ECO:0007669"/>
    <property type="project" value="UniProtKB-KW"/>
</dbReference>
<keyword evidence="9" id="KW-0597">Phosphoprotein</keyword>
<evidence type="ECO:0000256" key="5">
    <source>
        <dbReference type="ARBA" id="ARBA00012417"/>
    </source>
</evidence>
<dbReference type="Pfam" id="PF00270">
    <property type="entry name" value="DEAD"/>
    <property type="match status" value="1"/>
</dbReference>
<keyword evidence="19" id="KW-0234">DNA repair</keyword>
<dbReference type="InterPro" id="IPR036397">
    <property type="entry name" value="RNaseH_sf"/>
</dbReference>
<dbReference type="Gene3D" id="3.40.50.300">
    <property type="entry name" value="P-loop containing nucleotide triphosphate hydrolases"/>
    <property type="match status" value="2"/>
</dbReference>
<evidence type="ECO:0000256" key="7">
    <source>
        <dbReference type="ARBA" id="ARBA00012551"/>
    </source>
</evidence>
<evidence type="ECO:0000256" key="25">
    <source>
        <dbReference type="ARBA" id="ARBA00062978"/>
    </source>
</evidence>
<name>A0A674A051_SALTR</name>
<dbReference type="GO" id="GO:0003678">
    <property type="term" value="F:DNA helicase activity"/>
    <property type="evidence" value="ECO:0007669"/>
    <property type="project" value="UniProtKB-EC"/>
</dbReference>
<dbReference type="GO" id="GO:0003887">
    <property type="term" value="F:DNA-directed DNA polymerase activity"/>
    <property type="evidence" value="ECO:0007669"/>
    <property type="project" value="UniProtKB-KW"/>
</dbReference>
<dbReference type="InterPro" id="IPR012337">
    <property type="entry name" value="RNaseH-like_sf"/>
</dbReference>
<dbReference type="Pfam" id="PF00271">
    <property type="entry name" value="Helicase_C"/>
    <property type="match status" value="1"/>
</dbReference>
<dbReference type="FunFam" id="1.20.1060.10:FF:000002">
    <property type="entry name" value="Polymerase (DNA directed), theta"/>
    <property type="match status" value="1"/>
</dbReference>